<dbReference type="InterPro" id="IPR011032">
    <property type="entry name" value="GroES-like_sf"/>
</dbReference>
<dbReference type="InterPro" id="IPR020843">
    <property type="entry name" value="ER"/>
</dbReference>
<evidence type="ECO:0000256" key="1">
    <source>
        <dbReference type="ARBA" id="ARBA00022857"/>
    </source>
</evidence>
<reference evidence="3 4" key="1">
    <citation type="submission" date="2015-09" db="EMBL/GenBank/DDBJ databases">
        <title>Genome sequence, genome mining and natural product profiling of a biocontrol bacterium Streptomyces malaysiensis F913.</title>
        <authorList>
            <person name="Xu Y."/>
            <person name="Wei J."/>
            <person name="Xie J."/>
            <person name="Li T."/>
            <person name="Zhou Z."/>
        </authorList>
    </citation>
    <scope>NUCLEOTIDE SEQUENCE [LARGE SCALE GENOMIC DNA]</scope>
    <source>
        <strain evidence="3 4">F913</strain>
    </source>
</reference>
<evidence type="ECO:0000259" key="2">
    <source>
        <dbReference type="SMART" id="SM00829"/>
    </source>
</evidence>
<name>A0A2J7YPJ6_STRMQ</name>
<dbReference type="Pfam" id="PF13602">
    <property type="entry name" value="ADH_zinc_N_2"/>
    <property type="match status" value="1"/>
</dbReference>
<dbReference type="SUPFAM" id="SSF50129">
    <property type="entry name" value="GroES-like"/>
    <property type="match status" value="1"/>
</dbReference>
<dbReference type="EMBL" id="LJIW01000002">
    <property type="protein sequence ID" value="PNG89952.1"/>
    <property type="molecule type" value="Genomic_DNA"/>
</dbReference>
<dbReference type="InterPro" id="IPR036291">
    <property type="entry name" value="NAD(P)-bd_dom_sf"/>
</dbReference>
<keyword evidence="4" id="KW-1185">Reference proteome</keyword>
<dbReference type="GO" id="GO:0016491">
    <property type="term" value="F:oxidoreductase activity"/>
    <property type="evidence" value="ECO:0007669"/>
    <property type="project" value="InterPro"/>
</dbReference>
<dbReference type="PANTHER" id="PTHR44154">
    <property type="entry name" value="QUINONE OXIDOREDUCTASE"/>
    <property type="match status" value="1"/>
</dbReference>
<comment type="caution">
    <text evidence="3">The sequence shown here is derived from an EMBL/GenBank/DDBJ whole genome shotgun (WGS) entry which is preliminary data.</text>
</comment>
<protein>
    <recommendedName>
        <fullName evidence="2">Enoyl reductase (ER) domain-containing protein</fullName>
    </recommendedName>
</protein>
<dbReference type="Gene3D" id="3.90.180.10">
    <property type="entry name" value="Medium-chain alcohol dehydrogenases, catalytic domain"/>
    <property type="match status" value="1"/>
</dbReference>
<evidence type="ECO:0000313" key="3">
    <source>
        <dbReference type="EMBL" id="PNG89952.1"/>
    </source>
</evidence>
<proteinExistence type="predicted"/>
<dbReference type="RefSeq" id="WP_102935892.1">
    <property type="nucleotide sequence ID" value="NZ_JBHWGE010000044.1"/>
</dbReference>
<evidence type="ECO:0000313" key="4">
    <source>
        <dbReference type="Proteomes" id="UP000236520"/>
    </source>
</evidence>
<keyword evidence="1" id="KW-0521">NADP</keyword>
<dbReference type="InterPro" id="IPR051603">
    <property type="entry name" value="Zinc-ADH_QOR/CCCR"/>
</dbReference>
<dbReference type="SUPFAM" id="SSF51735">
    <property type="entry name" value="NAD(P)-binding Rossmann-fold domains"/>
    <property type="match status" value="1"/>
</dbReference>
<sequence>MDAIVIEQFGDAEVLRPGRVPDPPSRSGWTTVRLHTAALNWHDVLVRRGLYASPLPHLPGADGAGTTPDGEPVVILPALFWGAREAAPAPGWELLGDARHGTYAQFVSVPDECLAPRPAGFSWAEAAALSLVGATAFRALVTRAELAAGESVLILGAGGGLAPGATAIAKAIGALPFVTSSSDEKIAVARTHGAVAGVRYTDEDWIDQARAMSPGGDGYDVVLDSVGTWGESLRALRPGGRLVVLGASQAEQATLAARPFYFGQYSLLGTTMGSPADFRGLFRLVAEGRLGAPTIDSTFALSDAADAHRRLESGRAYGKIVLLIA</sequence>
<organism evidence="3 4">
    <name type="scientific">Streptomyces malaysiensis</name>
    <dbReference type="NCBI Taxonomy" id="92644"/>
    <lineage>
        <taxon>Bacteria</taxon>
        <taxon>Bacillati</taxon>
        <taxon>Actinomycetota</taxon>
        <taxon>Actinomycetes</taxon>
        <taxon>Kitasatosporales</taxon>
        <taxon>Streptomycetaceae</taxon>
        <taxon>Streptomyces</taxon>
        <taxon>Streptomyces violaceusniger group</taxon>
    </lineage>
</organism>
<accession>A0A2J7YPJ6</accession>
<dbReference type="SMART" id="SM00829">
    <property type="entry name" value="PKS_ER"/>
    <property type="match status" value="1"/>
</dbReference>
<gene>
    <name evidence="3" type="ORF">SMF913_25417</name>
</gene>
<feature type="domain" description="Enoyl reductase (ER)" evidence="2">
    <location>
        <begin position="10"/>
        <end position="322"/>
    </location>
</feature>
<dbReference type="AlphaFoldDB" id="A0A2J7YPJ6"/>
<dbReference type="Proteomes" id="UP000236520">
    <property type="component" value="Unassembled WGS sequence"/>
</dbReference>
<dbReference type="PANTHER" id="PTHR44154:SF1">
    <property type="entry name" value="QUINONE OXIDOREDUCTASE"/>
    <property type="match status" value="1"/>
</dbReference>